<gene>
    <name evidence="3" type="ORF">C1O66_04675</name>
</gene>
<sequence>MTHRRPAVVVLAAGRGMRFTGQGHKLAQRLGAGQDPLLDTVLARTVAHALATELRVVVVTTPALAGSLEQLVAERDVVVLPELDSQGRPSPVGMGHSIAAGVSASGDSEGWLIVPADMPLLRPETMTAVAVALSSYPVAYAQYRGRQGHPVGFSAELFSELVDLHGDEGARRIMARYPSQAVDVDDPGVLLDVDTVADLQRVKAQVSA</sequence>
<dbReference type="Gene3D" id="3.90.550.10">
    <property type="entry name" value="Spore Coat Polysaccharide Biosynthesis Protein SpsA, Chain A"/>
    <property type="match status" value="1"/>
</dbReference>
<dbReference type="Pfam" id="PF12804">
    <property type="entry name" value="NTP_transf_3"/>
    <property type="match status" value="1"/>
</dbReference>
<feature type="domain" description="MobA-like NTP transferase" evidence="2">
    <location>
        <begin position="8"/>
        <end position="177"/>
    </location>
</feature>
<proteinExistence type="predicted"/>
<reference evidence="3 4" key="1">
    <citation type="submission" date="2018-01" db="EMBL/GenBank/DDBJ databases">
        <title>Draft genome sequence of Paucibacter aquatile CR182 isolated from freshwater of the Nakdong River.</title>
        <authorList>
            <person name="Choi A."/>
            <person name="Chung E.J."/>
        </authorList>
    </citation>
    <scope>NUCLEOTIDE SEQUENCE [LARGE SCALE GENOMIC DNA]</scope>
    <source>
        <strain evidence="3 4">CR182</strain>
    </source>
</reference>
<dbReference type="OrthoDB" id="5298793at2"/>
<name>A0A2N8KU03_9BURK</name>
<protein>
    <submittedName>
        <fullName evidence="3">Molybdopterin-guanine dinucleotide biosynthesis protein MobA</fullName>
    </submittedName>
</protein>
<dbReference type="EMBL" id="POSP01000003">
    <property type="protein sequence ID" value="PND36902.1"/>
    <property type="molecule type" value="Genomic_DNA"/>
</dbReference>
<evidence type="ECO:0000313" key="3">
    <source>
        <dbReference type="EMBL" id="PND36902.1"/>
    </source>
</evidence>
<evidence type="ECO:0000313" key="4">
    <source>
        <dbReference type="Proteomes" id="UP000235916"/>
    </source>
</evidence>
<accession>A0A2N8KU03</accession>
<dbReference type="GO" id="GO:0016779">
    <property type="term" value="F:nucleotidyltransferase activity"/>
    <property type="evidence" value="ECO:0007669"/>
    <property type="project" value="UniProtKB-ARBA"/>
</dbReference>
<keyword evidence="4" id="KW-1185">Reference proteome</keyword>
<dbReference type="AlphaFoldDB" id="A0A2N8KU03"/>
<dbReference type="CDD" id="cd04182">
    <property type="entry name" value="GT_2_like_f"/>
    <property type="match status" value="1"/>
</dbReference>
<organism evidence="3 4">
    <name type="scientific">Kinneretia aquatilis</name>
    <dbReference type="NCBI Taxonomy" id="2070761"/>
    <lineage>
        <taxon>Bacteria</taxon>
        <taxon>Pseudomonadati</taxon>
        <taxon>Pseudomonadota</taxon>
        <taxon>Betaproteobacteria</taxon>
        <taxon>Burkholderiales</taxon>
        <taxon>Sphaerotilaceae</taxon>
        <taxon>Roseateles</taxon>
    </lineage>
</organism>
<dbReference type="PANTHER" id="PTHR43777:SF1">
    <property type="entry name" value="MOLYBDENUM COFACTOR CYTIDYLYLTRANSFERASE"/>
    <property type="match status" value="1"/>
</dbReference>
<evidence type="ECO:0000259" key="2">
    <source>
        <dbReference type="Pfam" id="PF12804"/>
    </source>
</evidence>
<dbReference type="InterPro" id="IPR029044">
    <property type="entry name" value="Nucleotide-diphossugar_trans"/>
</dbReference>
<keyword evidence="1" id="KW-0460">Magnesium</keyword>
<dbReference type="PANTHER" id="PTHR43777">
    <property type="entry name" value="MOLYBDENUM COFACTOR CYTIDYLYLTRANSFERASE"/>
    <property type="match status" value="1"/>
</dbReference>
<evidence type="ECO:0000256" key="1">
    <source>
        <dbReference type="ARBA" id="ARBA00022842"/>
    </source>
</evidence>
<dbReference type="Proteomes" id="UP000235916">
    <property type="component" value="Unassembled WGS sequence"/>
</dbReference>
<dbReference type="SUPFAM" id="SSF53448">
    <property type="entry name" value="Nucleotide-diphospho-sugar transferases"/>
    <property type="match status" value="1"/>
</dbReference>
<dbReference type="InterPro" id="IPR025877">
    <property type="entry name" value="MobA-like_NTP_Trfase"/>
</dbReference>
<comment type="caution">
    <text evidence="3">The sequence shown here is derived from an EMBL/GenBank/DDBJ whole genome shotgun (WGS) entry which is preliminary data.</text>
</comment>